<sequence>MKKIIAISLLLVSITVSAQDNVFLNRGFWNPTVTIDAVKAQVDAGNNPTELNDNNFDPVVYAILQQAPNEVLEYLVSLKGNDVNKLTHDGRTYIFWAAYAGNDKIMEYFISKGAKTDILDDHGLTALNFAANAGQTNTKVYDVCIANGADLKNDVNHDGANALLLAAPNDIRLTGYFIYKGLSDKSVDNNGNGIFNYVAKTGNLELLKGLIKEGKKGTDQAFIFASQGTRGKTNGLEVYNYLESIGLKPNTKTADNITPLHNVASRSQDLEVINYFIKKGIAVNAADKNGNTPFLNAVSNNSIEVVAALLKHVDTIDYTNKKGQSALMLAVQNNTTDVVKLLLSKKASTTLVDANGNNLAYYLINAFSPRTEKDFTAKLQVLEQANFEFTKPQKNGNTLLHLALDKNNVDFLKQINQFEVDVNTANAEGYTPLHLAAMKATNTTIIRYLLSIGADKKATTSFEETAYDLASENEILIHNKVALSFLK</sequence>
<dbReference type="PROSITE" id="PS50297">
    <property type="entry name" value="ANK_REP_REGION"/>
    <property type="match status" value="3"/>
</dbReference>
<feature type="repeat" description="ANK" evidence="3">
    <location>
        <begin position="395"/>
        <end position="427"/>
    </location>
</feature>
<evidence type="ECO:0000313" key="5">
    <source>
        <dbReference type="EMBL" id="SFI55958.1"/>
    </source>
</evidence>
<feature type="repeat" description="ANK" evidence="3">
    <location>
        <begin position="255"/>
        <end position="288"/>
    </location>
</feature>
<evidence type="ECO:0000256" key="4">
    <source>
        <dbReference type="SAM" id="SignalP"/>
    </source>
</evidence>
<dbReference type="InterPro" id="IPR036770">
    <property type="entry name" value="Ankyrin_rpt-contain_sf"/>
</dbReference>
<evidence type="ECO:0000313" key="6">
    <source>
        <dbReference type="Proteomes" id="UP000199559"/>
    </source>
</evidence>
<organism evidence="5 6">
    <name type="scientific">Olleya namhaensis</name>
    <dbReference type="NCBI Taxonomy" id="1144750"/>
    <lineage>
        <taxon>Bacteria</taxon>
        <taxon>Pseudomonadati</taxon>
        <taxon>Bacteroidota</taxon>
        <taxon>Flavobacteriia</taxon>
        <taxon>Flavobacteriales</taxon>
        <taxon>Flavobacteriaceae</taxon>
    </lineage>
</organism>
<feature type="repeat" description="ANK" evidence="3">
    <location>
        <begin position="322"/>
        <end position="354"/>
    </location>
</feature>
<dbReference type="PANTHER" id="PTHR24198">
    <property type="entry name" value="ANKYRIN REPEAT AND PROTEIN KINASE DOMAIN-CONTAINING PROTEIN"/>
    <property type="match status" value="1"/>
</dbReference>
<name>A0A1I3J7J2_9FLAO</name>
<gene>
    <name evidence="5" type="ORF">SAMN05443431_101279</name>
</gene>
<protein>
    <submittedName>
        <fullName evidence="5">Ankyrin repeat</fullName>
    </submittedName>
</protein>
<dbReference type="AlphaFoldDB" id="A0A1I3J7J2"/>
<dbReference type="InterPro" id="IPR002110">
    <property type="entry name" value="Ankyrin_rpt"/>
</dbReference>
<keyword evidence="2 3" id="KW-0040">ANK repeat</keyword>
<dbReference type="PANTHER" id="PTHR24198:SF165">
    <property type="entry name" value="ANKYRIN REPEAT-CONTAINING PROTEIN-RELATED"/>
    <property type="match status" value="1"/>
</dbReference>
<dbReference type="SMART" id="SM00248">
    <property type="entry name" value="ANK"/>
    <property type="match status" value="9"/>
</dbReference>
<keyword evidence="4" id="KW-0732">Signal</keyword>
<dbReference type="RefSeq" id="WP_090836809.1">
    <property type="nucleotide sequence ID" value="NZ_FORM01000001.1"/>
</dbReference>
<keyword evidence="6" id="KW-1185">Reference proteome</keyword>
<feature type="repeat" description="ANK" evidence="3">
    <location>
        <begin position="289"/>
        <end position="321"/>
    </location>
</feature>
<dbReference type="PROSITE" id="PS50088">
    <property type="entry name" value="ANK_REPEAT"/>
    <property type="match status" value="6"/>
</dbReference>
<dbReference type="SUPFAM" id="SSF48403">
    <property type="entry name" value="Ankyrin repeat"/>
    <property type="match status" value="2"/>
</dbReference>
<reference evidence="6" key="1">
    <citation type="submission" date="2016-10" db="EMBL/GenBank/DDBJ databases">
        <authorList>
            <person name="Varghese N."/>
            <person name="Submissions S."/>
        </authorList>
    </citation>
    <scope>NUCLEOTIDE SEQUENCE [LARGE SCALE GENOMIC DNA]</scope>
    <source>
        <strain evidence="6">DSM 28881</strain>
    </source>
</reference>
<keyword evidence="1" id="KW-0677">Repeat</keyword>
<proteinExistence type="predicted"/>
<feature type="signal peptide" evidence="4">
    <location>
        <begin position="1"/>
        <end position="18"/>
    </location>
</feature>
<accession>A0A1I3J7J2</accession>
<dbReference type="Proteomes" id="UP000199559">
    <property type="component" value="Unassembled WGS sequence"/>
</dbReference>
<dbReference type="Pfam" id="PF00023">
    <property type="entry name" value="Ank"/>
    <property type="match status" value="1"/>
</dbReference>
<evidence type="ECO:0000256" key="1">
    <source>
        <dbReference type="ARBA" id="ARBA00022737"/>
    </source>
</evidence>
<dbReference type="STRING" id="1144750.SAMN05443431_101279"/>
<feature type="chain" id="PRO_5011572428" evidence="4">
    <location>
        <begin position="19"/>
        <end position="487"/>
    </location>
</feature>
<dbReference type="Pfam" id="PF12796">
    <property type="entry name" value="Ank_2"/>
    <property type="match status" value="3"/>
</dbReference>
<evidence type="ECO:0000256" key="2">
    <source>
        <dbReference type="ARBA" id="ARBA00023043"/>
    </source>
</evidence>
<feature type="repeat" description="ANK" evidence="3">
    <location>
        <begin position="428"/>
        <end position="461"/>
    </location>
</feature>
<evidence type="ECO:0000256" key="3">
    <source>
        <dbReference type="PROSITE-ProRule" id="PRU00023"/>
    </source>
</evidence>
<dbReference type="EMBL" id="FORM01000001">
    <property type="protein sequence ID" value="SFI55958.1"/>
    <property type="molecule type" value="Genomic_DNA"/>
</dbReference>
<feature type="repeat" description="ANK" evidence="3">
    <location>
        <begin position="89"/>
        <end position="121"/>
    </location>
</feature>
<dbReference type="Gene3D" id="1.25.40.20">
    <property type="entry name" value="Ankyrin repeat-containing domain"/>
    <property type="match status" value="3"/>
</dbReference>